<dbReference type="Proteomes" id="UP000805193">
    <property type="component" value="Unassembled WGS sequence"/>
</dbReference>
<accession>A0AC60NS78</accession>
<comment type="caution">
    <text evidence="1">The sequence shown here is derived from an EMBL/GenBank/DDBJ whole genome shotgun (WGS) entry which is preliminary data.</text>
</comment>
<protein>
    <submittedName>
        <fullName evidence="1">Uncharacterized protein</fullName>
    </submittedName>
</protein>
<sequence length="633" mass="70724">MSLEAFRLRELVQVCTELGIELGHIKRKPHIIDLLQAEDVSVEEFTEALGEIRGREREAREREQEVRESKKRAEEEERKRRADEEAHERARKNHEWALECERWELEKREYKREMERLDYEFEQLELARKARELEALCRATTGVEAVTGKACQEKEKVGAGDREMTENQRLSPDTTFAVLGKPDPNSERRDGESDVEGATEVVCQEKRKTEAGDTELLESDAEMPGRAAQQSGQDPDCSDRHPCGFGTKPTAPSQESRRPTGRKVIGISFNEINHSCLVRLRSPDFRTFTESRCKEDASGSESSSRLGDGRSQAGHAGRPATFGGCASKGPTRDTMEPGRVKADPTQVHLRTSSCSRQGGHETKSSDVVTNQRPRKRQRRISVVRSGSDAPCKGRPRKRDERHFKKKQSSWLGGGKLQGPHPNEPWTHSSSAKKEPGEGNNEPRTTQRGSKRRQSSSPLVQPGITSDGETKGDLRDCSFAPARKSKEKNLKSASEAKGVVWTPAWTSVASPAVRPRLSRDQCGLLPLKTHFLAEDKLLRKAPGDDLAPPNRPAQVNARQHRRQVAMVSCARRQSERRIGAANAPCEFCLKRFGGSWVDATGMTSQLDACSHGRLVVSAYSLAKQGCPAHKRRHE</sequence>
<dbReference type="EMBL" id="JABSTQ010011567">
    <property type="protein sequence ID" value="KAG0409999.1"/>
    <property type="molecule type" value="Genomic_DNA"/>
</dbReference>
<proteinExistence type="predicted"/>
<reference evidence="1 2" key="1">
    <citation type="journal article" date="2020" name="Cell">
        <title>Large-Scale Comparative Analyses of Tick Genomes Elucidate Their Genetic Diversity and Vector Capacities.</title>
        <authorList>
            <consortium name="Tick Genome and Microbiome Consortium (TIGMIC)"/>
            <person name="Jia N."/>
            <person name="Wang J."/>
            <person name="Shi W."/>
            <person name="Du L."/>
            <person name="Sun Y."/>
            <person name="Zhan W."/>
            <person name="Jiang J.F."/>
            <person name="Wang Q."/>
            <person name="Zhang B."/>
            <person name="Ji P."/>
            <person name="Bell-Sakyi L."/>
            <person name="Cui X.M."/>
            <person name="Yuan T.T."/>
            <person name="Jiang B.G."/>
            <person name="Yang W.F."/>
            <person name="Lam T.T."/>
            <person name="Chang Q.C."/>
            <person name="Ding S.J."/>
            <person name="Wang X.J."/>
            <person name="Zhu J.G."/>
            <person name="Ruan X.D."/>
            <person name="Zhao L."/>
            <person name="Wei J.T."/>
            <person name="Ye R.Z."/>
            <person name="Que T.C."/>
            <person name="Du C.H."/>
            <person name="Zhou Y.H."/>
            <person name="Cheng J.X."/>
            <person name="Dai P.F."/>
            <person name="Guo W.B."/>
            <person name="Han X.H."/>
            <person name="Huang E.J."/>
            <person name="Li L.F."/>
            <person name="Wei W."/>
            <person name="Gao Y.C."/>
            <person name="Liu J.Z."/>
            <person name="Shao H.Z."/>
            <person name="Wang X."/>
            <person name="Wang C.C."/>
            <person name="Yang T.C."/>
            <person name="Huo Q.B."/>
            <person name="Li W."/>
            <person name="Chen H.Y."/>
            <person name="Chen S.E."/>
            <person name="Zhou L.G."/>
            <person name="Ni X.B."/>
            <person name="Tian J.H."/>
            <person name="Sheng Y."/>
            <person name="Liu T."/>
            <person name="Pan Y.S."/>
            <person name="Xia L.Y."/>
            <person name="Li J."/>
            <person name="Zhao F."/>
            <person name="Cao W.C."/>
        </authorList>
    </citation>
    <scope>NUCLEOTIDE SEQUENCE [LARGE SCALE GENOMIC DNA]</scope>
    <source>
        <strain evidence="1">Iper-2018</strain>
    </source>
</reference>
<keyword evidence="2" id="KW-1185">Reference proteome</keyword>
<evidence type="ECO:0000313" key="2">
    <source>
        <dbReference type="Proteomes" id="UP000805193"/>
    </source>
</evidence>
<gene>
    <name evidence="1" type="ORF">HPB47_012884</name>
</gene>
<organism evidence="1 2">
    <name type="scientific">Ixodes persulcatus</name>
    <name type="common">Taiga tick</name>
    <dbReference type="NCBI Taxonomy" id="34615"/>
    <lineage>
        <taxon>Eukaryota</taxon>
        <taxon>Metazoa</taxon>
        <taxon>Ecdysozoa</taxon>
        <taxon>Arthropoda</taxon>
        <taxon>Chelicerata</taxon>
        <taxon>Arachnida</taxon>
        <taxon>Acari</taxon>
        <taxon>Parasitiformes</taxon>
        <taxon>Ixodida</taxon>
        <taxon>Ixodoidea</taxon>
        <taxon>Ixodidae</taxon>
        <taxon>Ixodinae</taxon>
        <taxon>Ixodes</taxon>
    </lineage>
</organism>
<evidence type="ECO:0000313" key="1">
    <source>
        <dbReference type="EMBL" id="KAG0409999.1"/>
    </source>
</evidence>
<name>A0AC60NS78_IXOPE</name>